<dbReference type="Proteomes" id="UP000002287">
    <property type="component" value="Chromosome 2"/>
</dbReference>
<protein>
    <submittedName>
        <fullName evidence="1">Uncharacterized protein</fullName>
    </submittedName>
</protein>
<proteinExistence type="predicted"/>
<sequence length="326" mass="35667">MHYTYTVMVVEWACCRQRGCIPRKSMTLKHLPPTFCWTKIGTESGEELPTVVLRKEWERRLGGGRFLWGINQPLGSSAQVAAHRTGSLLALFSPVASRVRPGERKRADALLWNAWIDASGQVRPLPPHTFIASRATLPSGRRREQHYALVCASSTALTVGTQLRVFPEHLRSVSTGKPLGVAQGAAVVDCVGRAKEQTGRSYPLALSVELEAPYFVRLAQPCVLKARDLADVNNATRAGDFDRFVELVARLRGRSPTDTVRGVTRDLFDVAPIETAAAYVAPAHVVRLRHRPAAEHPRELTGDLFDLGPAEAAAFGGVAQPRIGRA</sequence>
<evidence type="ECO:0000313" key="1">
    <source>
        <dbReference type="EMBL" id="ABO56434.1"/>
    </source>
</evidence>
<organism evidence="1 2">
    <name type="scientific">Burkholderia vietnamiensis (strain G4 / LMG 22486)</name>
    <name type="common">Burkholderia cepacia (strain R1808)</name>
    <dbReference type="NCBI Taxonomy" id="269482"/>
    <lineage>
        <taxon>Bacteria</taxon>
        <taxon>Pseudomonadati</taxon>
        <taxon>Pseudomonadota</taxon>
        <taxon>Betaproteobacteria</taxon>
        <taxon>Burkholderiales</taxon>
        <taxon>Burkholderiaceae</taxon>
        <taxon>Burkholderia</taxon>
        <taxon>Burkholderia cepacia complex</taxon>
    </lineage>
</organism>
<dbReference type="EMBL" id="CP000615">
    <property type="protein sequence ID" value="ABO56434.1"/>
    <property type="molecule type" value="Genomic_DNA"/>
</dbReference>
<evidence type="ECO:0000313" key="2">
    <source>
        <dbReference type="Proteomes" id="UP000002287"/>
    </source>
</evidence>
<accession>A4JJI1</accession>
<dbReference type="AlphaFoldDB" id="A4JJI1"/>
<dbReference type="eggNOG" id="ENOG5032VXM">
    <property type="taxonomic scope" value="Bacteria"/>
</dbReference>
<name>A4JJI1_BURVG</name>
<reference evidence="2" key="1">
    <citation type="submission" date="2007-03" db="EMBL/GenBank/DDBJ databases">
        <title>Complete sequence of chromosome 2 of Burkholderia vietnamiensis G4.</title>
        <authorList>
            <consortium name="US DOE Joint Genome Institute"/>
            <person name="Copeland A."/>
            <person name="Lucas S."/>
            <person name="Lapidus A."/>
            <person name="Barry K."/>
            <person name="Detter J.C."/>
            <person name="Glavina del Rio T."/>
            <person name="Hammon N."/>
            <person name="Israni S."/>
            <person name="Dalin E."/>
            <person name="Tice H."/>
            <person name="Pitluck S."/>
            <person name="Chain P."/>
            <person name="Malfatti S."/>
            <person name="Shin M."/>
            <person name="Vergez L."/>
            <person name="Schmutz J."/>
            <person name="Larimer F."/>
            <person name="Land M."/>
            <person name="Hauser L."/>
            <person name="Kyrpides N."/>
            <person name="Tiedje J."/>
            <person name="Richardson P."/>
        </authorList>
    </citation>
    <scope>NUCLEOTIDE SEQUENCE [LARGE SCALE GENOMIC DNA]</scope>
    <source>
        <strain evidence="2">G4 / LMG 22486</strain>
    </source>
</reference>
<gene>
    <name evidence="1" type="ordered locus">Bcep1808_3446</name>
</gene>
<dbReference type="HOGENOM" id="CLU_073265_0_0_4"/>
<dbReference type="KEGG" id="bvi:Bcep1808_3446"/>